<evidence type="ECO:0000256" key="1">
    <source>
        <dbReference type="SAM" id="Phobius"/>
    </source>
</evidence>
<organism evidence="2 3">
    <name type="scientific">Streptomyces monticola</name>
    <dbReference type="NCBI Taxonomy" id="2666263"/>
    <lineage>
        <taxon>Bacteria</taxon>
        <taxon>Bacillati</taxon>
        <taxon>Actinomycetota</taxon>
        <taxon>Actinomycetes</taxon>
        <taxon>Kitasatosporales</taxon>
        <taxon>Streptomycetaceae</taxon>
        <taxon>Streptomyces</taxon>
    </lineage>
</organism>
<feature type="transmembrane region" description="Helical" evidence="1">
    <location>
        <begin position="44"/>
        <end position="66"/>
    </location>
</feature>
<dbReference type="InterPro" id="IPR036259">
    <property type="entry name" value="MFS_trans_sf"/>
</dbReference>
<feature type="transmembrane region" description="Helical" evidence="1">
    <location>
        <begin position="223"/>
        <end position="248"/>
    </location>
</feature>
<dbReference type="PANTHER" id="PTHR23542">
    <property type="match status" value="1"/>
</dbReference>
<keyword evidence="1" id="KW-1133">Transmembrane helix</keyword>
<feature type="transmembrane region" description="Helical" evidence="1">
    <location>
        <begin position="171"/>
        <end position="188"/>
    </location>
</feature>
<feature type="transmembrane region" description="Helical" evidence="1">
    <location>
        <begin position="254"/>
        <end position="274"/>
    </location>
</feature>
<dbReference type="Proteomes" id="UP001596523">
    <property type="component" value="Unassembled WGS sequence"/>
</dbReference>
<sequence>MNAYRHVLAQRGVPGLFTALVTARLSTSVLSLSLLLAVREATGSYATASLALAGHGLSLAFLAPVLGRLCDRSRPGRVLLGALAAQALAYAGLITALSAHAPAAALIATTMLVGAFTPPGSAVARGTWPRLVPAERLPTAYALDAVSNEATFISGPLVVAAITAFSSPVHLIAAGAVATALGTVALALHPAVRHAPAGTAPDTCPRGLEQRLGPLAVPRVRHLLLIASAGTFCYGLMQVGAAAGATAWGATSSVGLIVSALSAGGVVGGLIYGGRRWPGDHRGHLTALYAASGAALFTAGAAPNLLALGVVYAVVGLICGGRDTVEQLLLGEAGPEHQRTEVFAWLGTFMWGGYSLGTASAGQLIPRFGTVTAYTTGGVVLLTAALAATSLRAVKATAVPAAGADLRG</sequence>
<feature type="transmembrane region" description="Helical" evidence="1">
    <location>
        <begin position="12"/>
        <end position="38"/>
    </location>
</feature>
<name>A0ABW2JRV0_9ACTN</name>
<evidence type="ECO:0000313" key="3">
    <source>
        <dbReference type="Proteomes" id="UP001596523"/>
    </source>
</evidence>
<proteinExistence type="predicted"/>
<keyword evidence="3" id="KW-1185">Reference proteome</keyword>
<feature type="transmembrane region" description="Helical" evidence="1">
    <location>
        <begin position="286"/>
        <end position="315"/>
    </location>
</feature>
<dbReference type="InterPro" id="IPR011701">
    <property type="entry name" value="MFS"/>
</dbReference>
<feature type="transmembrane region" description="Helical" evidence="1">
    <location>
        <begin position="78"/>
        <end position="97"/>
    </location>
</feature>
<gene>
    <name evidence="2" type="ORF">ACFQVC_32450</name>
</gene>
<keyword evidence="1" id="KW-0812">Transmembrane</keyword>
<reference evidence="3" key="1">
    <citation type="journal article" date="2019" name="Int. J. Syst. Evol. Microbiol.">
        <title>The Global Catalogue of Microorganisms (GCM) 10K type strain sequencing project: providing services to taxonomists for standard genome sequencing and annotation.</title>
        <authorList>
            <consortium name="The Broad Institute Genomics Platform"/>
            <consortium name="The Broad Institute Genome Sequencing Center for Infectious Disease"/>
            <person name="Wu L."/>
            <person name="Ma J."/>
        </authorList>
    </citation>
    <scope>NUCLEOTIDE SEQUENCE [LARGE SCALE GENOMIC DNA]</scope>
    <source>
        <strain evidence="3">SYNS20</strain>
    </source>
</reference>
<dbReference type="Gene3D" id="1.20.1250.20">
    <property type="entry name" value="MFS general substrate transporter like domains"/>
    <property type="match status" value="1"/>
</dbReference>
<dbReference type="Pfam" id="PF07690">
    <property type="entry name" value="MFS_1"/>
    <property type="match status" value="1"/>
</dbReference>
<protein>
    <submittedName>
        <fullName evidence="2">MFS transporter</fullName>
    </submittedName>
</protein>
<dbReference type="EMBL" id="JBHTCF010000018">
    <property type="protein sequence ID" value="MFC7308910.1"/>
    <property type="molecule type" value="Genomic_DNA"/>
</dbReference>
<keyword evidence="1" id="KW-0472">Membrane</keyword>
<accession>A0ABW2JRV0</accession>
<comment type="caution">
    <text evidence="2">The sequence shown here is derived from an EMBL/GenBank/DDBJ whole genome shotgun (WGS) entry which is preliminary data.</text>
</comment>
<dbReference type="PANTHER" id="PTHR23542:SF1">
    <property type="entry name" value="MAJOR FACILITATOR SUPERFAMILY (MFS) PROFILE DOMAIN-CONTAINING PROTEIN"/>
    <property type="match status" value="1"/>
</dbReference>
<feature type="transmembrane region" description="Helical" evidence="1">
    <location>
        <begin position="145"/>
        <end position="165"/>
    </location>
</feature>
<dbReference type="RefSeq" id="WP_381837340.1">
    <property type="nucleotide sequence ID" value="NZ_JBHTCF010000018.1"/>
</dbReference>
<evidence type="ECO:0000313" key="2">
    <source>
        <dbReference type="EMBL" id="MFC7308910.1"/>
    </source>
</evidence>
<dbReference type="SUPFAM" id="SSF103473">
    <property type="entry name" value="MFS general substrate transporter"/>
    <property type="match status" value="1"/>
</dbReference>